<comment type="caution">
    <text evidence="2">The sequence shown here is derived from an EMBL/GenBank/DDBJ whole genome shotgun (WGS) entry which is preliminary data.</text>
</comment>
<accession>A0A2P8R2R6</accession>
<dbReference type="RefSeq" id="WP_106870616.1">
    <property type="nucleotide sequence ID" value="NZ_CP053841.1"/>
</dbReference>
<evidence type="ECO:0000313" key="3">
    <source>
        <dbReference type="Proteomes" id="UP000240535"/>
    </source>
</evidence>
<name>A0A2P8R2R6_9BACT</name>
<dbReference type="Gene3D" id="1.10.10.60">
    <property type="entry name" value="Homeodomain-like"/>
    <property type="match status" value="1"/>
</dbReference>
<dbReference type="NCBIfam" id="TIGR02681">
    <property type="entry name" value="phage_pRha"/>
    <property type="match status" value="1"/>
</dbReference>
<evidence type="ECO:0000313" key="2">
    <source>
        <dbReference type="EMBL" id="PSM52780.1"/>
    </source>
</evidence>
<dbReference type="OrthoDB" id="9808959at2"/>
<dbReference type="InterPro" id="IPR014054">
    <property type="entry name" value="Phage_regulatory_Rha"/>
</dbReference>
<dbReference type="Pfam" id="PF09669">
    <property type="entry name" value="Phage_pRha"/>
    <property type="match status" value="1"/>
</dbReference>
<proteinExistence type="predicted"/>
<reference evidence="3" key="1">
    <citation type="submission" date="2017-10" db="EMBL/GenBank/DDBJ databases">
        <title>Campylobacter species from seals.</title>
        <authorList>
            <person name="Gilbert M.J."/>
            <person name="Zomer A.L."/>
            <person name="Timmerman A.J."/>
            <person name="Duim B."/>
            <person name="Wagenaar J.A."/>
        </authorList>
    </citation>
    <scope>NUCLEOTIDE SEQUENCE [LARGE SCALE GENOMIC DNA]</scope>
    <source>
        <strain evidence="3">17S00004-5</strain>
    </source>
</reference>
<organism evidence="2 3">
    <name type="scientific">Campylobacter blaseri</name>
    <dbReference type="NCBI Taxonomy" id="2042961"/>
    <lineage>
        <taxon>Bacteria</taxon>
        <taxon>Pseudomonadati</taxon>
        <taxon>Campylobacterota</taxon>
        <taxon>Epsilonproteobacteria</taxon>
        <taxon>Campylobacterales</taxon>
        <taxon>Campylobacteraceae</taxon>
        <taxon>Campylobacter</taxon>
    </lineage>
</organism>
<gene>
    <name evidence="2" type="ORF">CQ405_03385</name>
</gene>
<sequence length="230" mass="26968">MSSFVINNQQVSFEVVGEQTYTTSLDVANVFNKRHSDILAQIRELPKDDFNERNFPLVKYQDQKGEFRPCYQLTRDGFSLLVMGFTGERAYRWKIEFIKAFNMMESMLRKERPHLDNLINSLAEVNKKLEGYKNEANEFKTKYYKNLELTNSLLLEKVESKRLKTFEDLKVKGKGVKFSKDELNKAINLYKQGLNYAQIARKLSRSSWTIARHLRYSGVVRSYDLFGGEL</sequence>
<evidence type="ECO:0000256" key="1">
    <source>
        <dbReference type="SAM" id="Coils"/>
    </source>
</evidence>
<feature type="coiled-coil region" evidence="1">
    <location>
        <begin position="115"/>
        <end position="142"/>
    </location>
</feature>
<dbReference type="EMBL" id="PDHH01000002">
    <property type="protein sequence ID" value="PSM52780.1"/>
    <property type="molecule type" value="Genomic_DNA"/>
</dbReference>
<keyword evidence="1" id="KW-0175">Coiled coil</keyword>
<protein>
    <recommendedName>
        <fullName evidence="4">Phage regulatory protein</fullName>
    </recommendedName>
</protein>
<dbReference type="Proteomes" id="UP000240535">
    <property type="component" value="Unassembled WGS sequence"/>
</dbReference>
<dbReference type="AlphaFoldDB" id="A0A2P8R2R6"/>
<keyword evidence="3" id="KW-1185">Reference proteome</keyword>
<evidence type="ECO:0008006" key="4">
    <source>
        <dbReference type="Google" id="ProtNLM"/>
    </source>
</evidence>